<evidence type="ECO:0000313" key="1">
    <source>
        <dbReference type="EMBL" id="CAG8813765.1"/>
    </source>
</evidence>
<dbReference type="Proteomes" id="UP000789920">
    <property type="component" value="Unassembled WGS sequence"/>
</dbReference>
<evidence type="ECO:0000313" key="2">
    <source>
        <dbReference type="Proteomes" id="UP000789920"/>
    </source>
</evidence>
<comment type="caution">
    <text evidence="1">The sequence shown here is derived from an EMBL/GenBank/DDBJ whole genome shotgun (WGS) entry which is preliminary data.</text>
</comment>
<gene>
    <name evidence="1" type="ORF">RPERSI_LOCUS23838</name>
</gene>
<keyword evidence="2" id="KW-1185">Reference proteome</keyword>
<reference evidence="1" key="1">
    <citation type="submission" date="2021-06" db="EMBL/GenBank/DDBJ databases">
        <authorList>
            <person name="Kallberg Y."/>
            <person name="Tangrot J."/>
            <person name="Rosling A."/>
        </authorList>
    </citation>
    <scope>NUCLEOTIDE SEQUENCE</scope>
    <source>
        <strain evidence="1">MA461A</strain>
    </source>
</reference>
<protein>
    <submittedName>
        <fullName evidence="1">29030_t:CDS:1</fullName>
    </submittedName>
</protein>
<sequence>RESIKGVENSGSVVNSTGKKIDIVDKKNSEFCLSIFASTSK</sequence>
<feature type="non-terminal residue" evidence="1">
    <location>
        <position position="1"/>
    </location>
</feature>
<proteinExistence type="predicted"/>
<name>A0ACA9RW82_9GLOM</name>
<accession>A0ACA9RW82</accession>
<dbReference type="EMBL" id="CAJVQC010075329">
    <property type="protein sequence ID" value="CAG8813765.1"/>
    <property type="molecule type" value="Genomic_DNA"/>
</dbReference>
<organism evidence="1 2">
    <name type="scientific">Racocetra persica</name>
    <dbReference type="NCBI Taxonomy" id="160502"/>
    <lineage>
        <taxon>Eukaryota</taxon>
        <taxon>Fungi</taxon>
        <taxon>Fungi incertae sedis</taxon>
        <taxon>Mucoromycota</taxon>
        <taxon>Glomeromycotina</taxon>
        <taxon>Glomeromycetes</taxon>
        <taxon>Diversisporales</taxon>
        <taxon>Gigasporaceae</taxon>
        <taxon>Racocetra</taxon>
    </lineage>
</organism>
<feature type="non-terminal residue" evidence="1">
    <location>
        <position position="41"/>
    </location>
</feature>